<evidence type="ECO:0000256" key="3">
    <source>
        <dbReference type="ARBA" id="ARBA00022692"/>
    </source>
</evidence>
<dbReference type="OrthoDB" id="9812094at2"/>
<feature type="transmembrane region" description="Helical" evidence="6">
    <location>
        <begin position="257"/>
        <end position="277"/>
    </location>
</feature>
<feature type="transmembrane region" description="Helical" evidence="6">
    <location>
        <begin position="168"/>
        <end position="187"/>
    </location>
</feature>
<gene>
    <name evidence="7" type="ORF">EQP59_10280</name>
</gene>
<feature type="transmembrane region" description="Helical" evidence="6">
    <location>
        <begin position="43"/>
        <end position="59"/>
    </location>
</feature>
<comment type="subcellular location">
    <subcellularLocation>
        <location evidence="1">Cell membrane</location>
        <topology evidence="1">Multi-pass membrane protein</topology>
    </subcellularLocation>
</comment>
<feature type="transmembrane region" description="Helical" evidence="6">
    <location>
        <begin position="284"/>
        <end position="302"/>
    </location>
</feature>
<dbReference type="PANTHER" id="PTHR39087">
    <property type="entry name" value="UPF0104 MEMBRANE PROTEIN MJ1595"/>
    <property type="match status" value="1"/>
</dbReference>
<dbReference type="Proteomes" id="UP000287701">
    <property type="component" value="Chromosome"/>
</dbReference>
<dbReference type="Pfam" id="PF03706">
    <property type="entry name" value="LPG_synthase_TM"/>
    <property type="match status" value="1"/>
</dbReference>
<name>A0A3R5UYV8_ORNRH</name>
<dbReference type="PANTHER" id="PTHR39087:SF2">
    <property type="entry name" value="UPF0104 MEMBRANE PROTEIN MJ1595"/>
    <property type="match status" value="1"/>
</dbReference>
<dbReference type="EMBL" id="CP035107">
    <property type="protein sequence ID" value="QAR31698.1"/>
    <property type="molecule type" value="Genomic_DNA"/>
</dbReference>
<evidence type="ECO:0000256" key="1">
    <source>
        <dbReference type="ARBA" id="ARBA00004651"/>
    </source>
</evidence>
<keyword evidence="2" id="KW-1003">Cell membrane</keyword>
<dbReference type="RefSeq" id="WP_128502138.1">
    <property type="nucleotide sequence ID" value="NZ_CP035107.1"/>
</dbReference>
<keyword evidence="4 6" id="KW-1133">Transmembrane helix</keyword>
<evidence type="ECO:0000256" key="4">
    <source>
        <dbReference type="ARBA" id="ARBA00022989"/>
    </source>
</evidence>
<dbReference type="AlphaFoldDB" id="A0A3R5UYV8"/>
<evidence type="ECO:0000313" key="7">
    <source>
        <dbReference type="EMBL" id="QAR31698.1"/>
    </source>
</evidence>
<dbReference type="InterPro" id="IPR022791">
    <property type="entry name" value="L-PG_synthase/AglD"/>
</dbReference>
<feature type="transmembrane region" description="Helical" evidence="6">
    <location>
        <begin position="126"/>
        <end position="148"/>
    </location>
</feature>
<evidence type="ECO:0000313" key="8">
    <source>
        <dbReference type="Proteomes" id="UP000287701"/>
    </source>
</evidence>
<dbReference type="GO" id="GO:0005886">
    <property type="term" value="C:plasma membrane"/>
    <property type="evidence" value="ECO:0007669"/>
    <property type="project" value="UniProtKB-SubCell"/>
</dbReference>
<proteinExistence type="predicted"/>
<reference evidence="7 8" key="1">
    <citation type="submission" date="2019-01" db="EMBL/GenBank/DDBJ databases">
        <title>Whole Genome of Ornithobacterium rhinotracheale FARPER-174b.</title>
        <authorList>
            <person name="Tataje-Lavanda L.A."/>
            <person name="Montalvan A."/>
            <person name="Montesinos R."/>
            <person name="Zimic M."/>
            <person name="Fernandez-Sanchez M."/>
            <person name="Fernandez-Diaz M."/>
        </authorList>
    </citation>
    <scope>NUCLEOTIDE SEQUENCE [LARGE SCALE GENOMIC DNA]</scope>
    <source>
        <strain evidence="7 8">FARPER-174b</strain>
    </source>
</reference>
<feature type="transmembrane region" description="Helical" evidence="6">
    <location>
        <begin position="308"/>
        <end position="324"/>
    </location>
</feature>
<organism evidence="7 8">
    <name type="scientific">Ornithobacterium rhinotracheale</name>
    <dbReference type="NCBI Taxonomy" id="28251"/>
    <lineage>
        <taxon>Bacteria</taxon>
        <taxon>Pseudomonadati</taxon>
        <taxon>Bacteroidota</taxon>
        <taxon>Flavobacteriia</taxon>
        <taxon>Flavobacteriales</taxon>
        <taxon>Weeksellaceae</taxon>
        <taxon>Ornithobacterium</taxon>
    </lineage>
</organism>
<dbReference type="NCBIfam" id="TIGR00374">
    <property type="entry name" value="flippase-like domain"/>
    <property type="match status" value="1"/>
</dbReference>
<accession>A0A3R5UYV8</accession>
<feature type="transmembrane region" description="Helical" evidence="6">
    <location>
        <begin position="223"/>
        <end position="245"/>
    </location>
</feature>
<evidence type="ECO:0000256" key="6">
    <source>
        <dbReference type="SAM" id="Phobius"/>
    </source>
</evidence>
<keyword evidence="5 6" id="KW-0472">Membrane</keyword>
<evidence type="ECO:0000256" key="2">
    <source>
        <dbReference type="ARBA" id="ARBA00022475"/>
    </source>
</evidence>
<protein>
    <submittedName>
        <fullName evidence="7">Flippase-like domain-containing protein</fullName>
    </submittedName>
</protein>
<keyword evidence="3 6" id="KW-0812">Transmembrane</keyword>
<sequence length="331" mass="37204">MSKRLKTTLTLLVSILLAIALIAYSLSGIDFDQTMDSLRQANYFWIGVSVVLGIMAYWFRSQRWRLLLAPMGYQVSAKRSFIAVCMNYFWNLLIPRSGEIARCTSLYALDKTPVDKSFGTVISERLIDMLCLLFIAFMALVTNIDLIQKLISEVLLTRNQTGEAGSNTRLYLLGGALLLIVLVLFIFRKKIKTLSFYPKIRQFVYGIQQGLKSIFQLKRKGEFILYTLLIWVSYFFMTYVVVFALPETEHLGIADGFYLLLVGGIGMVIPASGGIGAYHSAMRLGFIVLGFSKEVGVTFAFLVHTPHTLIALGLGLISFVLAYFDKKRAQS</sequence>
<evidence type="ECO:0000256" key="5">
    <source>
        <dbReference type="ARBA" id="ARBA00023136"/>
    </source>
</evidence>